<comment type="subcellular location">
    <subcellularLocation>
        <location evidence="1">Nucleus</location>
    </subcellularLocation>
</comment>
<sequence>KADFVSRVKYNNNLPDIPFDAKFIAYPFESNRFVEYKPTSLEKNYKHEMLTEVDLGVNIDLIDPDTYALDPNVSLDPDDEKLLEEEPINLPDKKRYEY</sequence>
<protein>
    <recommendedName>
        <fullName evidence="3">RNA polymerase II-associated factor 1 homolog</fullName>
    </recommendedName>
</protein>
<feature type="non-terminal residue" evidence="6">
    <location>
        <position position="98"/>
    </location>
</feature>
<dbReference type="InterPro" id="IPR007133">
    <property type="entry name" value="RNA_pol_II-assoc_Paf1"/>
</dbReference>
<evidence type="ECO:0000313" key="6">
    <source>
        <dbReference type="EMBL" id="CAH3030477.1"/>
    </source>
</evidence>
<keyword evidence="7" id="KW-1185">Reference proteome</keyword>
<accession>A0ABN8MP05</accession>
<proteinExistence type="inferred from homology"/>
<dbReference type="PANTHER" id="PTHR23188:SF12">
    <property type="entry name" value="RNA POLYMERASE II-ASSOCIATED FACTOR 1 HOMOLOG"/>
    <property type="match status" value="1"/>
</dbReference>
<reference evidence="6 7" key="1">
    <citation type="submission" date="2022-05" db="EMBL/GenBank/DDBJ databases">
        <authorList>
            <consortium name="Genoscope - CEA"/>
            <person name="William W."/>
        </authorList>
    </citation>
    <scope>NUCLEOTIDE SEQUENCE [LARGE SCALE GENOMIC DNA]</scope>
</reference>
<organism evidence="6 7">
    <name type="scientific">Porites evermanni</name>
    <dbReference type="NCBI Taxonomy" id="104178"/>
    <lineage>
        <taxon>Eukaryota</taxon>
        <taxon>Metazoa</taxon>
        <taxon>Cnidaria</taxon>
        <taxon>Anthozoa</taxon>
        <taxon>Hexacorallia</taxon>
        <taxon>Scleractinia</taxon>
        <taxon>Fungiina</taxon>
        <taxon>Poritidae</taxon>
        <taxon>Porites</taxon>
    </lineage>
</organism>
<dbReference type="PANTHER" id="PTHR23188">
    <property type="entry name" value="RNA POLYMERASE II-ASSOCIATED FACTOR 1 HOMOLOG"/>
    <property type="match status" value="1"/>
</dbReference>
<keyword evidence="4" id="KW-0539">Nucleus</keyword>
<evidence type="ECO:0000256" key="4">
    <source>
        <dbReference type="ARBA" id="ARBA00023242"/>
    </source>
</evidence>
<dbReference type="Pfam" id="PF03985">
    <property type="entry name" value="Paf1"/>
    <property type="match status" value="1"/>
</dbReference>
<evidence type="ECO:0000256" key="3">
    <source>
        <dbReference type="ARBA" id="ARBA00020462"/>
    </source>
</evidence>
<evidence type="ECO:0000313" key="7">
    <source>
        <dbReference type="Proteomes" id="UP001159427"/>
    </source>
</evidence>
<name>A0ABN8MP05_9CNID</name>
<evidence type="ECO:0000256" key="2">
    <source>
        <dbReference type="ARBA" id="ARBA00007560"/>
    </source>
</evidence>
<feature type="compositionally biased region" description="Acidic residues" evidence="5">
    <location>
        <begin position="76"/>
        <end position="87"/>
    </location>
</feature>
<comment type="caution">
    <text evidence="6">The sequence shown here is derived from an EMBL/GenBank/DDBJ whole genome shotgun (WGS) entry which is preliminary data.</text>
</comment>
<evidence type="ECO:0000256" key="1">
    <source>
        <dbReference type="ARBA" id="ARBA00004123"/>
    </source>
</evidence>
<evidence type="ECO:0000256" key="5">
    <source>
        <dbReference type="SAM" id="MobiDB-lite"/>
    </source>
</evidence>
<dbReference type="EMBL" id="CALNXI010000637">
    <property type="protein sequence ID" value="CAH3030477.1"/>
    <property type="molecule type" value="Genomic_DNA"/>
</dbReference>
<feature type="region of interest" description="Disordered" evidence="5">
    <location>
        <begin position="73"/>
        <end position="98"/>
    </location>
</feature>
<gene>
    <name evidence="6" type="ORF">PEVE_00038032</name>
</gene>
<comment type="similarity">
    <text evidence="2">Belongs to the PAF1 family.</text>
</comment>
<dbReference type="Proteomes" id="UP001159427">
    <property type="component" value="Unassembled WGS sequence"/>
</dbReference>
<feature type="non-terminal residue" evidence="6">
    <location>
        <position position="1"/>
    </location>
</feature>